<proteinExistence type="predicted"/>
<dbReference type="SUPFAM" id="SSF109604">
    <property type="entry name" value="HD-domain/PDEase-like"/>
    <property type="match status" value="1"/>
</dbReference>
<evidence type="ECO:0000259" key="1">
    <source>
        <dbReference type="PROSITE" id="PS51833"/>
    </source>
</evidence>
<dbReference type="PANTHER" id="PTHR33525">
    <property type="match status" value="1"/>
</dbReference>
<gene>
    <name evidence="2" type="ORF">ACFQNJ_09865</name>
</gene>
<dbReference type="EMBL" id="JBHTBX010000005">
    <property type="protein sequence ID" value="MFC7434818.1"/>
    <property type="molecule type" value="Genomic_DNA"/>
</dbReference>
<dbReference type="PANTHER" id="PTHR33525:SF4">
    <property type="entry name" value="CYCLIC DI-GMP PHOSPHODIESTERASE CDGJ"/>
    <property type="match status" value="1"/>
</dbReference>
<organism evidence="2 3">
    <name type="scientific">Hydrogenophaga bisanensis</name>
    <dbReference type="NCBI Taxonomy" id="439611"/>
    <lineage>
        <taxon>Bacteria</taxon>
        <taxon>Pseudomonadati</taxon>
        <taxon>Pseudomonadota</taxon>
        <taxon>Betaproteobacteria</taxon>
        <taxon>Burkholderiales</taxon>
        <taxon>Comamonadaceae</taxon>
        <taxon>Hydrogenophaga</taxon>
    </lineage>
</organism>
<comment type="caution">
    <text evidence="2">The sequence shown here is derived from an EMBL/GenBank/DDBJ whole genome shotgun (WGS) entry which is preliminary data.</text>
</comment>
<dbReference type="Proteomes" id="UP001596495">
    <property type="component" value="Unassembled WGS sequence"/>
</dbReference>
<sequence length="411" mass="45717">MMTSTHTVLDSVALGYQPVWNRSRQLAAVRMPVLVLHRESVDGEHFVRALGNDWPKAAPTLIIAPRSLHLVDQLLHLPPIPNTWLEVPGDLFATPEGLARMAVAARQGHRLLRRVALSAIAGEVVAPADVRSLVHLAPEDVLATLRSLPTEPGGAPRGRSPLMAGHIYEGIANRVVAEHALDTAGAWGVLGWPVDDTLRFFRQRPLACDRATIQQVTQALGRECSLDQLERLIRQDPVMVYRVLLLVNSAMHGKDREINSLRHAIMMLGFTVLGRWLSEQLPGAETDLTLHPVRYTMVMQARLAQHLLDSGSDDNLRSEVYVTALFAQLDRLLHQPLPEILQRLPLPGRVYDALLRQTGPYNAYLDVSDAQGQTEQLHRLPQICEKHDISLESANQALIRMLATSRDHRQG</sequence>
<protein>
    <submittedName>
        <fullName evidence="2">HDOD domain-containing protein</fullName>
    </submittedName>
</protein>
<evidence type="ECO:0000313" key="3">
    <source>
        <dbReference type="Proteomes" id="UP001596495"/>
    </source>
</evidence>
<name>A0ABW2R9S5_9BURK</name>
<dbReference type="PROSITE" id="PS51833">
    <property type="entry name" value="HDOD"/>
    <property type="match status" value="1"/>
</dbReference>
<dbReference type="Gene3D" id="1.10.3210.10">
    <property type="entry name" value="Hypothetical protein af1432"/>
    <property type="match status" value="1"/>
</dbReference>
<dbReference type="RefSeq" id="WP_382256603.1">
    <property type="nucleotide sequence ID" value="NZ_JBHTBX010000005.1"/>
</dbReference>
<dbReference type="InterPro" id="IPR013976">
    <property type="entry name" value="HDOD"/>
</dbReference>
<accession>A0ABW2R9S5</accession>
<feature type="domain" description="HDOD" evidence="1">
    <location>
        <begin position="206"/>
        <end position="393"/>
    </location>
</feature>
<keyword evidence="3" id="KW-1185">Reference proteome</keyword>
<dbReference type="InterPro" id="IPR052340">
    <property type="entry name" value="RNase_Y/CdgJ"/>
</dbReference>
<evidence type="ECO:0000313" key="2">
    <source>
        <dbReference type="EMBL" id="MFC7434818.1"/>
    </source>
</evidence>
<reference evidence="3" key="1">
    <citation type="journal article" date="2019" name="Int. J. Syst. Evol. Microbiol.">
        <title>The Global Catalogue of Microorganisms (GCM) 10K type strain sequencing project: providing services to taxonomists for standard genome sequencing and annotation.</title>
        <authorList>
            <consortium name="The Broad Institute Genomics Platform"/>
            <consortium name="The Broad Institute Genome Sequencing Center for Infectious Disease"/>
            <person name="Wu L."/>
            <person name="Ma J."/>
        </authorList>
    </citation>
    <scope>NUCLEOTIDE SEQUENCE [LARGE SCALE GENOMIC DNA]</scope>
    <source>
        <strain evidence="3">CCUG 54518</strain>
    </source>
</reference>
<dbReference type="Pfam" id="PF08668">
    <property type="entry name" value="HDOD"/>
    <property type="match status" value="1"/>
</dbReference>